<dbReference type="AlphaFoldDB" id="A0A841KJB8"/>
<protein>
    <submittedName>
        <fullName evidence="2">Uncharacterized protein</fullName>
    </submittedName>
</protein>
<proteinExistence type="predicted"/>
<organism evidence="2 3">
    <name type="scientific">Oleiagrimonas soli</name>
    <dbReference type="NCBI Taxonomy" id="1543381"/>
    <lineage>
        <taxon>Bacteria</taxon>
        <taxon>Pseudomonadati</taxon>
        <taxon>Pseudomonadota</taxon>
        <taxon>Gammaproteobacteria</taxon>
        <taxon>Lysobacterales</taxon>
        <taxon>Rhodanobacteraceae</taxon>
        <taxon>Oleiagrimonas</taxon>
    </lineage>
</organism>
<comment type="caution">
    <text evidence="2">The sequence shown here is derived from an EMBL/GenBank/DDBJ whole genome shotgun (WGS) entry which is preliminary data.</text>
</comment>
<evidence type="ECO:0000313" key="2">
    <source>
        <dbReference type="EMBL" id="MBB6185155.1"/>
    </source>
</evidence>
<gene>
    <name evidence="2" type="ORF">HNQ86_002500</name>
</gene>
<dbReference type="EMBL" id="JACHET010000001">
    <property type="protein sequence ID" value="MBB6185155.1"/>
    <property type="molecule type" value="Genomic_DNA"/>
</dbReference>
<accession>A0A841KJB8</accession>
<feature type="region of interest" description="Disordered" evidence="1">
    <location>
        <begin position="40"/>
        <end position="59"/>
    </location>
</feature>
<name>A0A841KJB8_9GAMM</name>
<sequence length="59" mass="6546">MKQFIPFDDAWLDHPEMMPGPLVPYQVGLPCGPADEARVQCTGPMRPSSEKVSPVWMSS</sequence>
<dbReference type="Proteomes" id="UP000560000">
    <property type="component" value="Unassembled WGS sequence"/>
</dbReference>
<reference evidence="2 3" key="1">
    <citation type="submission" date="2020-08" db="EMBL/GenBank/DDBJ databases">
        <title>Genomic Encyclopedia of Type Strains, Phase IV (KMG-IV): sequencing the most valuable type-strain genomes for metagenomic binning, comparative biology and taxonomic classification.</title>
        <authorList>
            <person name="Goeker M."/>
        </authorList>
    </citation>
    <scope>NUCLEOTIDE SEQUENCE [LARGE SCALE GENOMIC DNA]</scope>
    <source>
        <strain evidence="2 3">DSM 107085</strain>
    </source>
</reference>
<evidence type="ECO:0000313" key="3">
    <source>
        <dbReference type="Proteomes" id="UP000560000"/>
    </source>
</evidence>
<evidence type="ECO:0000256" key="1">
    <source>
        <dbReference type="SAM" id="MobiDB-lite"/>
    </source>
</evidence>